<protein>
    <submittedName>
        <fullName evidence="1">Uncharacterized protein</fullName>
    </submittedName>
</protein>
<evidence type="ECO:0000313" key="2">
    <source>
        <dbReference type="Proteomes" id="UP000255508"/>
    </source>
</evidence>
<gene>
    <name evidence="1" type="ORF">DIZ79_09290</name>
</gene>
<organism evidence="1 2">
    <name type="scientific">endosymbiont of Lamellibrachia luymesi</name>
    <dbReference type="NCBI Taxonomy" id="2200907"/>
    <lineage>
        <taxon>Bacteria</taxon>
        <taxon>Pseudomonadati</taxon>
        <taxon>Pseudomonadota</taxon>
        <taxon>Gammaproteobacteria</taxon>
        <taxon>sulfur-oxidizing symbionts</taxon>
    </lineage>
</organism>
<dbReference type="AlphaFoldDB" id="A0A370DWT1"/>
<comment type="caution">
    <text evidence="1">The sequence shown here is derived from an EMBL/GenBank/DDBJ whole genome shotgun (WGS) entry which is preliminary data.</text>
</comment>
<dbReference type="Gene3D" id="3.90.70.10">
    <property type="entry name" value="Cysteine proteinases"/>
    <property type="match status" value="1"/>
</dbReference>
<name>A0A370DWT1_9GAMM</name>
<reference evidence="1 2" key="1">
    <citation type="journal article" date="2018" name="ISME J.">
        <title>Endosymbiont genomes yield clues of tubeworm success.</title>
        <authorList>
            <person name="Li Y."/>
            <person name="Liles M.R."/>
            <person name="Halanych K.M."/>
        </authorList>
    </citation>
    <scope>NUCLEOTIDE SEQUENCE [LARGE SCALE GENOMIC DNA]</scope>
    <source>
        <strain evidence="1">A1422</strain>
    </source>
</reference>
<evidence type="ECO:0000313" key="1">
    <source>
        <dbReference type="EMBL" id="RDH90391.1"/>
    </source>
</evidence>
<sequence>MIDFDDYLELLDDDFEDTYEIAEQMEGEYGGIEGNEFAVSDIPDGDASEFSRAMAAETIGEPINTLDANFPTESISYGEGYWAIELSDAKSLITANVQPEDVIGDPWAHLQYWRMQPEPGAGTTTCQNFILSEQIVAGISDEQLSAMATDAGWQIVGAGTPFADIGNLLEFGGLEIEYDQSATLDDLAQQLAEGRTVIAAVSTTRLWAPSADDDSLGDYPGIPGQQALGVVQVIGIDRADAQNPVVILNDPGLQNGSGIMIPADDFFNAWNESGCYTASVTGTVSESSPLLAGGYNKWGHWQYDDGTWEEDFKWGHYYNY</sequence>
<dbReference type="EMBL" id="QFXD01000167">
    <property type="protein sequence ID" value="RDH90391.1"/>
    <property type="molecule type" value="Genomic_DNA"/>
</dbReference>
<proteinExistence type="predicted"/>
<accession>A0A370DWT1</accession>
<dbReference type="Proteomes" id="UP000255508">
    <property type="component" value="Unassembled WGS sequence"/>
</dbReference>